<sequence>MSYYVHHLVIVAMDTVTSAPSAAPGAGLVDLDRGWSMWPLAALRSAGLPYDRLAPLAAAAELAMPPGAERDAALRARSRTAVDRLLLDGVLLRALAWQNPPAMDNWVGDYVRALAQGERPRLSRMDRRDALIARYAQRYCAKNDTIGFFGPVSWARWSPGTTSVSGGFGVRRSGVFFEVWAIEAIAAAWAADPALRRHLPVRLNPSCSLVDGSILRPHRPPVPLDPAVAEIVGVLGEVRSVGEVKSRFGPAAVAALDRLAGAGIVRIGFRVPLDAHPERHLRDQVRALPDDCAERDLLLSTLDSLDADRRAVASASGAMALHERLARLRTRVAACGGDRAVTVPRRTSGGRTPVYLDCRRDLDVELGAELLDGLAAPLGILLDSARWLAGQVGETVEEELGRRYRKLRSGSARVSLADLQFASADVLAQGNDLLDPVVADFQLRWAQILSDGAAGVELDVGEARRRADTLFPASGRLWAAALTHSPDLMLRRAGGGARWVLGELHVALNTLESRVFRTQADDESELVALVADTSPGRVMPVYPNSSPEVGPRTYPPPALDPPGRYRYWSYGADDGHPSGAGSTPATALSVTEAGGRLMATAERDGWAAPVLECFGEFVTALVVNLFRLRPPSRFAPRVALGDLVVCRRSWRFRAGEFGTPARRREDPGHDRMRAFAEQARMPRHVFVRTPAAAKPFHVDFAAPLLVDNLARAIRGAAPDAPIDLVEMLPAPDELWLRDGSGARYTSEFRVVAVDRPRDRA</sequence>
<accession>A0A1I5IDX7</accession>
<dbReference type="InParanoid" id="A0A1I5IDX7"/>
<feature type="domain" description="Lantibiotic dehydratase N-terminal" evidence="1">
    <location>
        <begin position="111"/>
        <end position="386"/>
    </location>
</feature>
<evidence type="ECO:0000259" key="1">
    <source>
        <dbReference type="Pfam" id="PF04738"/>
    </source>
</evidence>
<keyword evidence="3" id="KW-1185">Reference proteome</keyword>
<dbReference type="EMBL" id="FOVH01000007">
    <property type="protein sequence ID" value="SFO58723.1"/>
    <property type="molecule type" value="Genomic_DNA"/>
</dbReference>
<gene>
    <name evidence="2" type="ORF">SAMN04489713_107282</name>
</gene>
<reference evidence="2 3" key="1">
    <citation type="submission" date="2016-10" db="EMBL/GenBank/DDBJ databases">
        <authorList>
            <person name="de Groot N.N."/>
        </authorList>
    </citation>
    <scope>NUCLEOTIDE SEQUENCE [LARGE SCALE GENOMIC DNA]</scope>
    <source>
        <strain evidence="2 3">DSM 43067</strain>
    </source>
</reference>
<evidence type="ECO:0000313" key="3">
    <source>
        <dbReference type="Proteomes" id="UP000183413"/>
    </source>
</evidence>
<dbReference type="eggNOG" id="COG1020">
    <property type="taxonomic scope" value="Bacteria"/>
</dbReference>
<evidence type="ECO:0000313" key="2">
    <source>
        <dbReference type="EMBL" id="SFO58723.1"/>
    </source>
</evidence>
<proteinExistence type="predicted"/>
<dbReference type="Pfam" id="PF04738">
    <property type="entry name" value="Lant_dehydr_N"/>
    <property type="match status" value="1"/>
</dbReference>
<dbReference type="STRING" id="1993.SAMN04489713_107282"/>
<protein>
    <submittedName>
        <fullName evidence="2">Lantibiotic dehydratase, C terminus</fullName>
    </submittedName>
</protein>
<dbReference type="InterPro" id="IPR006827">
    <property type="entry name" value="Lant_deHydtase_N"/>
</dbReference>
<name>A0A1I5IDX7_9ACTN</name>
<dbReference type="AlphaFoldDB" id="A0A1I5IDX7"/>
<organism evidence="2 3">
    <name type="scientific">Actinomadura madurae</name>
    <dbReference type="NCBI Taxonomy" id="1993"/>
    <lineage>
        <taxon>Bacteria</taxon>
        <taxon>Bacillati</taxon>
        <taxon>Actinomycetota</taxon>
        <taxon>Actinomycetes</taxon>
        <taxon>Streptosporangiales</taxon>
        <taxon>Thermomonosporaceae</taxon>
        <taxon>Actinomadura</taxon>
    </lineage>
</organism>
<dbReference type="Proteomes" id="UP000183413">
    <property type="component" value="Unassembled WGS sequence"/>
</dbReference>